<name>A0A7K6MV25_PANBI</name>
<evidence type="ECO:0000313" key="2">
    <source>
        <dbReference type="Proteomes" id="UP000545574"/>
    </source>
</evidence>
<dbReference type="Gene3D" id="2.120.10.30">
    <property type="entry name" value="TolB, C-terminal domain"/>
    <property type="match status" value="1"/>
</dbReference>
<dbReference type="Proteomes" id="UP000545574">
    <property type="component" value="Unassembled WGS sequence"/>
</dbReference>
<feature type="non-terminal residue" evidence="1">
    <location>
        <position position="106"/>
    </location>
</feature>
<dbReference type="GO" id="GO:0060070">
    <property type="term" value="P:canonical Wnt signaling pathway"/>
    <property type="evidence" value="ECO:0007669"/>
    <property type="project" value="TreeGrafter"/>
</dbReference>
<evidence type="ECO:0000313" key="1">
    <source>
        <dbReference type="EMBL" id="NWW40920.1"/>
    </source>
</evidence>
<organism evidence="1 2">
    <name type="scientific">Panurus biarmicus</name>
    <name type="common">Bearded tit</name>
    <dbReference type="NCBI Taxonomy" id="181101"/>
    <lineage>
        <taxon>Eukaryota</taxon>
        <taxon>Metazoa</taxon>
        <taxon>Chordata</taxon>
        <taxon>Craniata</taxon>
        <taxon>Vertebrata</taxon>
        <taxon>Euteleostomi</taxon>
        <taxon>Archelosauria</taxon>
        <taxon>Archosauria</taxon>
        <taxon>Dinosauria</taxon>
        <taxon>Saurischia</taxon>
        <taxon>Theropoda</taxon>
        <taxon>Coelurosauria</taxon>
        <taxon>Aves</taxon>
        <taxon>Neognathae</taxon>
        <taxon>Neoaves</taxon>
        <taxon>Telluraves</taxon>
        <taxon>Australaves</taxon>
        <taxon>Passeriformes</taxon>
        <taxon>Sylvioidea</taxon>
        <taxon>Sylviidae</taxon>
        <taxon>Sylviidae incertae sedis</taxon>
        <taxon>Panurus</taxon>
    </lineage>
</organism>
<accession>A0A7K6MV25</accession>
<dbReference type="PANTHER" id="PTHR46513">
    <property type="entry name" value="VITELLOGENIN RECEPTOR-LIKE PROTEIN-RELATED-RELATED"/>
    <property type="match status" value="1"/>
</dbReference>
<feature type="non-terminal residue" evidence="1">
    <location>
        <position position="1"/>
    </location>
</feature>
<sequence>QIRHFCGLAVFENYLYTVNSDDLSILRINRYNGTDVQALARLDNAKEIRVYQKRTQAAVRSHACEADAFGMPGGCSHLCLLSSSYKARTCRCRTGFILGSDGRSCK</sequence>
<keyword evidence="2" id="KW-1185">Reference proteome</keyword>
<dbReference type="AlphaFoldDB" id="A0A7K6MV25"/>
<dbReference type="Pfam" id="PF14670">
    <property type="entry name" value="FXa_inhibition"/>
    <property type="match status" value="1"/>
</dbReference>
<dbReference type="InterPro" id="IPR011042">
    <property type="entry name" value="6-blade_b-propeller_TolB-like"/>
</dbReference>
<proteinExistence type="predicted"/>
<dbReference type="InterPro" id="IPR050778">
    <property type="entry name" value="Cueball_EGF_LRP_Nidogen"/>
</dbReference>
<dbReference type="SUPFAM" id="SSF57196">
    <property type="entry name" value="EGF/Laminin"/>
    <property type="match status" value="1"/>
</dbReference>
<gene>
    <name evidence="1" type="primary">Lrp1b_2</name>
    <name evidence="1" type="ORF">PANBIA_R09392</name>
</gene>
<dbReference type="PANTHER" id="PTHR46513:SF33">
    <property type="entry name" value="EGF-LIKE DOMAIN-CONTAINING PROTEIN"/>
    <property type="match status" value="1"/>
</dbReference>
<dbReference type="FunFam" id="2.10.25.10:FF:000504">
    <property type="entry name" value="LDL receptor related protein 1B"/>
    <property type="match status" value="1"/>
</dbReference>
<dbReference type="GO" id="GO:0017147">
    <property type="term" value="F:Wnt-protein binding"/>
    <property type="evidence" value="ECO:0007669"/>
    <property type="project" value="TreeGrafter"/>
</dbReference>
<protein>
    <submittedName>
        <fullName evidence="1">LRP1B protein</fullName>
    </submittedName>
</protein>
<dbReference type="EMBL" id="VZRT01006493">
    <property type="protein sequence ID" value="NWW40920.1"/>
    <property type="molecule type" value="Genomic_DNA"/>
</dbReference>
<dbReference type="GO" id="GO:0005886">
    <property type="term" value="C:plasma membrane"/>
    <property type="evidence" value="ECO:0007669"/>
    <property type="project" value="TreeGrafter"/>
</dbReference>
<reference evidence="1 2" key="1">
    <citation type="submission" date="2019-09" db="EMBL/GenBank/DDBJ databases">
        <title>Bird 10,000 Genomes (B10K) Project - Family phase.</title>
        <authorList>
            <person name="Zhang G."/>
        </authorList>
    </citation>
    <scope>NUCLEOTIDE SEQUENCE [LARGE SCALE GENOMIC DNA]</scope>
    <source>
        <strain evidence="1">B10K-DU-030-18</strain>
    </source>
</reference>
<comment type="caution">
    <text evidence="1">The sequence shown here is derived from an EMBL/GenBank/DDBJ whole genome shotgun (WGS) entry which is preliminary data.</text>
</comment>
<dbReference type="GO" id="GO:0042813">
    <property type="term" value="F:Wnt receptor activity"/>
    <property type="evidence" value="ECO:0007669"/>
    <property type="project" value="TreeGrafter"/>
</dbReference>